<accession>A0ABW0F0V6</accession>
<dbReference type="EMBL" id="JBHSLI010000001">
    <property type="protein sequence ID" value="MFC5291455.1"/>
    <property type="molecule type" value="Genomic_DNA"/>
</dbReference>
<sequence length="740" mass="80607">MVTANLDKSQFSAGELDPALHARKDLARNQAGLKACENYVVMVEGGLTRTPGTAYVAPLKDEMQRGKLVPFEFSVDDNYMLAFNAGVMRVHRNGGIVIDGDDPPNPYELAVPFAEADLPNLRWAGSGDVIFIAWAKQPKVLTRKDHDDWTIEDYGNLRGPVEPQNTDTAKTISASAATGSVTLTASSDLFQAAHVGSIWRLDEANLANVPTWKGNEKPLAVGDLRRNGGKVYSVAAITGTDVGEDAGPNPPTHEEGQVLAGKGNVVWQYEHSGYGHVKITAFIDATHVTATVIGQLPGDVVAPNATYRWYEAAWSDVKGWPKQVRLADNSLVWTDRNRFWRSKVTDLYDFELSADDDSAIATRIFSQDGTLVDIQWVLNAGILVLGTRSGEWIVRGGSDPFEPLTLANIRMIPDTNEGSAPHIPQPVDGGAVFIGRSRDRLHFAKFDRVSEDIDMSELTLYARNILRGVATVLAYQRDPHRVVWIATAAGELISVTFRPDQEVIGWARHPDDNGSVEDMAVIASADASYSQLWMIVRRSIDGQTRRYIETMAPFFRPANFNTPDASGAWMVRSGLRYQGAPATTISGLDHLRGEEVAIMTDGRQHVRRTVSADGEITLQYAAGDVLVGLPINGRIRTLSAETTIDGSGTKGTKKKADSVLLERLFGAGGTLSANDGPPEPLLLSGHIMPAGAWPLETISRSVTTESPIEDFMEIELVNDTVYPDTILGLSPHVNFVEDRG</sequence>
<dbReference type="Proteomes" id="UP001595976">
    <property type="component" value="Unassembled WGS sequence"/>
</dbReference>
<dbReference type="RefSeq" id="WP_260349400.1">
    <property type="nucleotide sequence ID" value="NZ_JAOAOS010000015.1"/>
</dbReference>
<comment type="caution">
    <text evidence="1">The sequence shown here is derived from an EMBL/GenBank/DDBJ whole genome shotgun (WGS) entry which is preliminary data.</text>
</comment>
<organism evidence="1 2">
    <name type="scientific">Bosea minatitlanensis</name>
    <dbReference type="NCBI Taxonomy" id="128782"/>
    <lineage>
        <taxon>Bacteria</taxon>
        <taxon>Pseudomonadati</taxon>
        <taxon>Pseudomonadota</taxon>
        <taxon>Alphaproteobacteria</taxon>
        <taxon>Hyphomicrobiales</taxon>
        <taxon>Boseaceae</taxon>
        <taxon>Bosea</taxon>
    </lineage>
</organism>
<evidence type="ECO:0000313" key="1">
    <source>
        <dbReference type="EMBL" id="MFC5291455.1"/>
    </source>
</evidence>
<protein>
    <submittedName>
        <fullName evidence="1">Uncharacterized protein</fullName>
    </submittedName>
</protein>
<keyword evidence="2" id="KW-1185">Reference proteome</keyword>
<reference evidence="2" key="1">
    <citation type="journal article" date="2019" name="Int. J. Syst. Evol. Microbiol.">
        <title>The Global Catalogue of Microorganisms (GCM) 10K type strain sequencing project: providing services to taxonomists for standard genome sequencing and annotation.</title>
        <authorList>
            <consortium name="The Broad Institute Genomics Platform"/>
            <consortium name="The Broad Institute Genome Sequencing Center for Infectious Disease"/>
            <person name="Wu L."/>
            <person name="Ma J."/>
        </authorList>
    </citation>
    <scope>NUCLEOTIDE SEQUENCE [LARGE SCALE GENOMIC DNA]</scope>
    <source>
        <strain evidence="2">CGMCC 1.15643</strain>
    </source>
</reference>
<evidence type="ECO:0000313" key="2">
    <source>
        <dbReference type="Proteomes" id="UP001595976"/>
    </source>
</evidence>
<proteinExistence type="predicted"/>
<name>A0ABW0F0V6_9HYPH</name>
<gene>
    <name evidence="1" type="ORF">ACFPK2_00445</name>
</gene>